<keyword evidence="2" id="KW-1185">Reference proteome</keyword>
<dbReference type="EMBL" id="MU274903">
    <property type="protein sequence ID" value="KAI0092781.1"/>
    <property type="molecule type" value="Genomic_DNA"/>
</dbReference>
<comment type="caution">
    <text evidence="1">The sequence shown here is derived from an EMBL/GenBank/DDBJ whole genome shotgun (WGS) entry which is preliminary data.</text>
</comment>
<gene>
    <name evidence="1" type="ORF">BDY19DRAFT_883607</name>
</gene>
<reference evidence="1" key="1">
    <citation type="journal article" date="2021" name="Environ. Microbiol.">
        <title>Gene family expansions and transcriptome signatures uncover fungal adaptations to wood decay.</title>
        <authorList>
            <person name="Hage H."/>
            <person name="Miyauchi S."/>
            <person name="Viragh M."/>
            <person name="Drula E."/>
            <person name="Min B."/>
            <person name="Chaduli D."/>
            <person name="Navarro D."/>
            <person name="Favel A."/>
            <person name="Norest M."/>
            <person name="Lesage-Meessen L."/>
            <person name="Balint B."/>
            <person name="Merenyi Z."/>
            <person name="de Eugenio L."/>
            <person name="Morin E."/>
            <person name="Martinez A.T."/>
            <person name="Baldrian P."/>
            <person name="Stursova M."/>
            <person name="Martinez M.J."/>
            <person name="Novotny C."/>
            <person name="Magnuson J.K."/>
            <person name="Spatafora J.W."/>
            <person name="Maurice S."/>
            <person name="Pangilinan J."/>
            <person name="Andreopoulos W."/>
            <person name="LaButti K."/>
            <person name="Hundley H."/>
            <person name="Na H."/>
            <person name="Kuo A."/>
            <person name="Barry K."/>
            <person name="Lipzen A."/>
            <person name="Henrissat B."/>
            <person name="Riley R."/>
            <person name="Ahrendt S."/>
            <person name="Nagy L.G."/>
            <person name="Grigoriev I.V."/>
            <person name="Martin F."/>
            <person name="Rosso M.N."/>
        </authorList>
    </citation>
    <scope>NUCLEOTIDE SEQUENCE</scope>
    <source>
        <strain evidence="1">CBS 384.51</strain>
    </source>
</reference>
<protein>
    <submittedName>
        <fullName evidence="1">Uncharacterized protein</fullName>
    </submittedName>
</protein>
<sequence>MPSLSKFYHPLIAGSDSGVTYFERMNCATSLWEPAGHVEWSSNHSANVYFGLERVPLRELRRLKKTTSKSRRFKANGTDYRWKLADNGFDLICVSTQISAFGRNVAEWSNERSTLRVVERFEPILDRLVVTCILNLWMKRTAAGW</sequence>
<proteinExistence type="predicted"/>
<dbReference type="Proteomes" id="UP001055072">
    <property type="component" value="Unassembled WGS sequence"/>
</dbReference>
<accession>A0ACB8UET9</accession>
<organism evidence="1 2">
    <name type="scientific">Irpex rosettiformis</name>
    <dbReference type="NCBI Taxonomy" id="378272"/>
    <lineage>
        <taxon>Eukaryota</taxon>
        <taxon>Fungi</taxon>
        <taxon>Dikarya</taxon>
        <taxon>Basidiomycota</taxon>
        <taxon>Agaricomycotina</taxon>
        <taxon>Agaricomycetes</taxon>
        <taxon>Polyporales</taxon>
        <taxon>Irpicaceae</taxon>
        <taxon>Irpex</taxon>
    </lineage>
</organism>
<evidence type="ECO:0000313" key="1">
    <source>
        <dbReference type="EMBL" id="KAI0092781.1"/>
    </source>
</evidence>
<evidence type="ECO:0000313" key="2">
    <source>
        <dbReference type="Proteomes" id="UP001055072"/>
    </source>
</evidence>
<name>A0ACB8UET9_9APHY</name>